<feature type="domain" description="Alpha-D-phosphohexomutase alpha/beta/alpha" evidence="17">
    <location>
        <begin position="3"/>
        <end position="137"/>
    </location>
</feature>
<dbReference type="AlphaFoldDB" id="A0A8J3FB30"/>
<evidence type="ECO:0000313" key="21">
    <source>
        <dbReference type="Proteomes" id="UP000637720"/>
    </source>
</evidence>
<dbReference type="PROSITE" id="PS00710">
    <property type="entry name" value="PGM_PMM"/>
    <property type="match status" value="1"/>
</dbReference>
<dbReference type="SUPFAM" id="SSF53738">
    <property type="entry name" value="Phosphoglucomutase, first 3 domains"/>
    <property type="match status" value="2"/>
</dbReference>
<evidence type="ECO:0000256" key="12">
    <source>
        <dbReference type="ARBA" id="ARBA00039995"/>
    </source>
</evidence>
<comment type="caution">
    <text evidence="20">The sequence shown here is derived from an EMBL/GenBank/DDBJ whole genome shotgun (WGS) entry which is preliminary data.</text>
</comment>
<protein>
    <recommendedName>
        <fullName evidence="12">Phosphoglucomutase</fullName>
        <ecNumber evidence="6">5.4.2.2</ecNumber>
    </recommendedName>
    <alternativeName>
        <fullName evidence="14">Alpha-phosphoglucomutase</fullName>
    </alternativeName>
    <alternativeName>
        <fullName evidence="13">Glucose phosphomutase</fullName>
    </alternativeName>
</protein>
<evidence type="ECO:0000259" key="18">
    <source>
        <dbReference type="Pfam" id="PF02879"/>
    </source>
</evidence>
<dbReference type="InterPro" id="IPR036900">
    <property type="entry name" value="A-D-PHexomutase_C_sf"/>
</dbReference>
<comment type="cofactor">
    <cofactor evidence="2">
        <name>Mg(2+)</name>
        <dbReference type="ChEBI" id="CHEBI:18420"/>
    </cofactor>
</comment>
<evidence type="ECO:0000256" key="14">
    <source>
        <dbReference type="ARBA" id="ARBA00041467"/>
    </source>
</evidence>
<dbReference type="Pfam" id="PF00408">
    <property type="entry name" value="PGM_PMM_IV"/>
    <property type="match status" value="1"/>
</dbReference>
<keyword evidence="7" id="KW-0313">Glucose metabolism</keyword>
<reference evidence="20" key="1">
    <citation type="journal article" date="2014" name="Int. J. Syst. Evol. Microbiol.">
        <title>Complete genome sequence of Corynebacterium casei LMG S-19264T (=DSM 44701T), isolated from a smear-ripened cheese.</title>
        <authorList>
            <consortium name="US DOE Joint Genome Institute (JGI-PGF)"/>
            <person name="Walter F."/>
            <person name="Albersmeier A."/>
            <person name="Kalinowski J."/>
            <person name="Ruckert C."/>
        </authorList>
    </citation>
    <scope>NUCLEOTIDE SEQUENCE</scope>
    <source>
        <strain evidence="20">JCM 14719</strain>
    </source>
</reference>
<dbReference type="GO" id="GO:0006166">
    <property type="term" value="P:purine ribonucleoside salvage"/>
    <property type="evidence" value="ECO:0007669"/>
    <property type="project" value="TreeGrafter"/>
</dbReference>
<gene>
    <name evidence="20" type="ORF">GCM10007043_16520</name>
</gene>
<dbReference type="InterPro" id="IPR005845">
    <property type="entry name" value="A-D-PHexomutase_a/b/a-II"/>
</dbReference>
<evidence type="ECO:0000256" key="2">
    <source>
        <dbReference type="ARBA" id="ARBA00001946"/>
    </source>
</evidence>
<evidence type="ECO:0000313" key="20">
    <source>
        <dbReference type="EMBL" id="GGK03130.1"/>
    </source>
</evidence>
<dbReference type="GO" id="GO:0008973">
    <property type="term" value="F:phosphopentomutase activity"/>
    <property type="evidence" value="ECO:0007669"/>
    <property type="project" value="TreeGrafter"/>
</dbReference>
<keyword evidence="9 15" id="KW-0479">Metal-binding</keyword>
<comment type="similarity">
    <text evidence="5 15">Belongs to the phosphohexose mutase family.</text>
</comment>
<dbReference type="InterPro" id="IPR016066">
    <property type="entry name" value="A-D-PHexomutase_CS"/>
</dbReference>
<evidence type="ECO:0000256" key="11">
    <source>
        <dbReference type="ARBA" id="ARBA00023235"/>
    </source>
</evidence>
<evidence type="ECO:0000256" key="13">
    <source>
        <dbReference type="ARBA" id="ARBA00041398"/>
    </source>
</evidence>
<accession>A0A8J3FB30</accession>
<dbReference type="SUPFAM" id="SSF55957">
    <property type="entry name" value="Phosphoglucomutase, C-terminal domain"/>
    <property type="match status" value="1"/>
</dbReference>
<evidence type="ECO:0000259" key="16">
    <source>
        <dbReference type="Pfam" id="PF00408"/>
    </source>
</evidence>
<organism evidence="20 21">
    <name type="scientific">Calditerricola satsumensis</name>
    <dbReference type="NCBI Taxonomy" id="373054"/>
    <lineage>
        <taxon>Bacteria</taxon>
        <taxon>Bacillati</taxon>
        <taxon>Bacillota</taxon>
        <taxon>Bacilli</taxon>
        <taxon>Bacillales</taxon>
        <taxon>Bacillaceae</taxon>
        <taxon>Calditerricola</taxon>
    </lineage>
</organism>
<feature type="domain" description="Alpha-D-phosphohexomutase alpha/beta/alpha" evidence="18">
    <location>
        <begin position="159"/>
        <end position="260"/>
    </location>
</feature>
<sequence>MIRFGTDGWRDRIGEGFTLDNVRRVVTGIARHLVHALGRTDGTVVVGYDGRFLSAEAAEEASRTLASCGLRVYLAQAMLPTPLVSFAVRHLGADLGVMVTASHNPPVWNGIKIKSARGSSLDPATAAAIEAIANNLDAGDVPPAAQRAAARVQTFDPFDAYRAHVAARLDLEAIARWGGTVVADAMYGSAQGLLPRLLAPAGVAVREIRNRYNPGFDRVPPEPIERHLGPLREAVLRDKANVGLAFDGDGDRLGVVDERGRCLTAHEVFAALLAYLVEHKGQRGTVVKTVSVTAMVDRICAAHGLPLVVTPVGFKHIAAHMERGDVLMGGEESGGYGFRGHVPDRDGLFAALLVLEMLARTGMPLAELVERLHRTYGPHRFRREDIPLARPVAIGAAEASEALRLARARYGAQRGETLDGIKLWYGEEWLLIRPSGTEPLVRLYAEAATDDGVARYLAMGRDLLARLWPDAARQRT</sequence>
<dbReference type="EMBL" id="BMOF01000034">
    <property type="protein sequence ID" value="GGK03130.1"/>
    <property type="molecule type" value="Genomic_DNA"/>
</dbReference>
<dbReference type="Pfam" id="PF02878">
    <property type="entry name" value="PGM_PMM_I"/>
    <property type="match status" value="1"/>
</dbReference>
<feature type="domain" description="Alpha-D-phosphohexomutase alpha/beta/alpha" evidence="19">
    <location>
        <begin position="267"/>
        <end position="374"/>
    </location>
</feature>
<dbReference type="PRINTS" id="PR00509">
    <property type="entry name" value="PGMPMM"/>
</dbReference>
<evidence type="ECO:0000256" key="8">
    <source>
        <dbReference type="ARBA" id="ARBA00022553"/>
    </source>
</evidence>
<evidence type="ECO:0000256" key="7">
    <source>
        <dbReference type="ARBA" id="ARBA00022526"/>
    </source>
</evidence>
<evidence type="ECO:0000256" key="1">
    <source>
        <dbReference type="ARBA" id="ARBA00000443"/>
    </source>
</evidence>
<dbReference type="PANTHER" id="PTHR45745:SF1">
    <property type="entry name" value="PHOSPHOGLUCOMUTASE 2B-RELATED"/>
    <property type="match status" value="1"/>
</dbReference>
<evidence type="ECO:0000259" key="17">
    <source>
        <dbReference type="Pfam" id="PF02878"/>
    </source>
</evidence>
<keyword evidence="21" id="KW-1185">Reference proteome</keyword>
<dbReference type="GO" id="GO:0000287">
    <property type="term" value="F:magnesium ion binding"/>
    <property type="evidence" value="ECO:0007669"/>
    <property type="project" value="InterPro"/>
</dbReference>
<dbReference type="InterPro" id="IPR016055">
    <property type="entry name" value="A-D-PHexomutase_a/b/a-I/II/III"/>
</dbReference>
<evidence type="ECO:0000256" key="10">
    <source>
        <dbReference type="ARBA" id="ARBA00022842"/>
    </source>
</evidence>
<dbReference type="Pfam" id="PF02880">
    <property type="entry name" value="PGM_PMM_III"/>
    <property type="match status" value="1"/>
</dbReference>
<comment type="pathway">
    <text evidence="3">Glycolipid metabolism; diglucosyl-diacylglycerol biosynthesis.</text>
</comment>
<dbReference type="Gene3D" id="3.30.310.50">
    <property type="entry name" value="Alpha-D-phosphohexomutase, C-terminal domain"/>
    <property type="match status" value="1"/>
</dbReference>
<dbReference type="InterPro" id="IPR005841">
    <property type="entry name" value="Alpha-D-phosphohexomutase_SF"/>
</dbReference>
<evidence type="ECO:0000259" key="19">
    <source>
        <dbReference type="Pfam" id="PF02880"/>
    </source>
</evidence>
<dbReference type="GO" id="GO:0006006">
    <property type="term" value="P:glucose metabolic process"/>
    <property type="evidence" value="ECO:0007669"/>
    <property type="project" value="UniProtKB-KW"/>
</dbReference>
<dbReference type="InterPro" id="IPR005843">
    <property type="entry name" value="A-D-PHexomutase_C"/>
</dbReference>
<evidence type="ECO:0000256" key="5">
    <source>
        <dbReference type="ARBA" id="ARBA00010231"/>
    </source>
</evidence>
<keyword evidence="10 15" id="KW-0460">Magnesium</keyword>
<keyword evidence="8" id="KW-0597">Phosphoprotein</keyword>
<dbReference type="Pfam" id="PF02879">
    <property type="entry name" value="PGM_PMM_II"/>
    <property type="match status" value="1"/>
</dbReference>
<dbReference type="InterPro" id="IPR005846">
    <property type="entry name" value="A-D-PHexomutase_a/b/a-III"/>
</dbReference>
<evidence type="ECO:0000256" key="3">
    <source>
        <dbReference type="ARBA" id="ARBA00005164"/>
    </source>
</evidence>
<dbReference type="Proteomes" id="UP000637720">
    <property type="component" value="Unassembled WGS sequence"/>
</dbReference>
<evidence type="ECO:0000256" key="9">
    <source>
        <dbReference type="ARBA" id="ARBA00022723"/>
    </source>
</evidence>
<name>A0A8J3FB30_9BACI</name>
<comment type="pathway">
    <text evidence="4">Lipid metabolism.</text>
</comment>
<keyword evidence="7" id="KW-0119">Carbohydrate metabolism</keyword>
<dbReference type="GO" id="GO:0004614">
    <property type="term" value="F:phosphoglucomutase activity"/>
    <property type="evidence" value="ECO:0007669"/>
    <property type="project" value="UniProtKB-EC"/>
</dbReference>
<dbReference type="EC" id="5.4.2.2" evidence="6"/>
<dbReference type="RefSeq" id="WP_188817581.1">
    <property type="nucleotide sequence ID" value="NZ_BMOF01000034.1"/>
</dbReference>
<comment type="catalytic activity">
    <reaction evidence="1">
        <text>alpha-D-glucose 1-phosphate = alpha-D-glucose 6-phosphate</text>
        <dbReference type="Rhea" id="RHEA:23536"/>
        <dbReference type="ChEBI" id="CHEBI:58225"/>
        <dbReference type="ChEBI" id="CHEBI:58601"/>
        <dbReference type="EC" id="5.4.2.2"/>
    </reaction>
</comment>
<evidence type="ECO:0000256" key="15">
    <source>
        <dbReference type="RuleBase" id="RU004326"/>
    </source>
</evidence>
<dbReference type="InterPro" id="IPR005844">
    <property type="entry name" value="A-D-PHexomutase_a/b/a-I"/>
</dbReference>
<feature type="domain" description="Alpha-D-phosphohexomutase C-terminal" evidence="16">
    <location>
        <begin position="412"/>
        <end position="459"/>
    </location>
</feature>
<evidence type="ECO:0000256" key="6">
    <source>
        <dbReference type="ARBA" id="ARBA00012728"/>
    </source>
</evidence>
<dbReference type="CDD" id="cd05800">
    <property type="entry name" value="PGM_like2"/>
    <property type="match status" value="1"/>
</dbReference>
<keyword evidence="11" id="KW-0413">Isomerase</keyword>
<proteinExistence type="inferred from homology"/>
<dbReference type="Gene3D" id="3.40.120.10">
    <property type="entry name" value="Alpha-D-Glucose-1,6-Bisphosphate, subunit A, domain 3"/>
    <property type="match status" value="3"/>
</dbReference>
<reference evidence="20" key="2">
    <citation type="submission" date="2020-09" db="EMBL/GenBank/DDBJ databases">
        <authorList>
            <person name="Sun Q."/>
            <person name="Ohkuma M."/>
        </authorList>
    </citation>
    <scope>NUCLEOTIDE SEQUENCE</scope>
    <source>
        <strain evidence="20">JCM 14719</strain>
    </source>
</reference>
<dbReference type="PANTHER" id="PTHR45745">
    <property type="entry name" value="PHOSPHOMANNOMUTASE 45A"/>
    <property type="match status" value="1"/>
</dbReference>
<evidence type="ECO:0000256" key="4">
    <source>
        <dbReference type="ARBA" id="ARBA00005189"/>
    </source>
</evidence>